<protein>
    <submittedName>
        <fullName evidence="1">Uncharacterized protein</fullName>
    </submittedName>
</protein>
<dbReference type="Proteomes" id="UP001476247">
    <property type="component" value="Unassembled WGS sequence"/>
</dbReference>
<evidence type="ECO:0000313" key="2">
    <source>
        <dbReference type="Proteomes" id="UP001476247"/>
    </source>
</evidence>
<organism evidence="1 2">
    <name type="scientific">Helicostylum pulchrum</name>
    <dbReference type="NCBI Taxonomy" id="562976"/>
    <lineage>
        <taxon>Eukaryota</taxon>
        <taxon>Fungi</taxon>
        <taxon>Fungi incertae sedis</taxon>
        <taxon>Mucoromycota</taxon>
        <taxon>Mucoromycotina</taxon>
        <taxon>Mucoromycetes</taxon>
        <taxon>Mucorales</taxon>
        <taxon>Mucorineae</taxon>
        <taxon>Mucoraceae</taxon>
        <taxon>Helicostylum</taxon>
    </lineage>
</organism>
<gene>
    <name evidence="1" type="ORF">HPULCUR_004660</name>
</gene>
<accession>A0ABP9XY47</accession>
<name>A0ABP9XY47_9FUNG</name>
<proteinExistence type="predicted"/>
<dbReference type="EMBL" id="BAABUJ010000012">
    <property type="protein sequence ID" value="GAA5799250.1"/>
    <property type="molecule type" value="Genomic_DNA"/>
</dbReference>
<sequence length="190" mass="21782">MHDVLSTRLEVISHKLMKHHRIRDIVVKSLLGVHASGCMYNLGNCDWAYKPVSDAIYLPKTQHCEDLPPIFIVVQSIIDSTFMEKLIKHSLSLYEEYQILPILLIISVEGYLNEEIKSKFKSNEGSFLMEANCQFWANRCCVMSSESILGSIDEYPLDKLVALAYCFIDTENSSHRDDPTIKSFFDLVNE</sequence>
<keyword evidence="2" id="KW-1185">Reference proteome</keyword>
<reference evidence="1 2" key="1">
    <citation type="submission" date="2024-04" db="EMBL/GenBank/DDBJ databases">
        <title>genome sequences of Mucor flavus KT1a and Helicostylum pulchrum KT1b strains isolation_sourced from the surface of a dry-aged beef.</title>
        <authorList>
            <person name="Toyotome T."/>
            <person name="Hosono M."/>
            <person name="Torimaru M."/>
            <person name="Fukuda K."/>
            <person name="Mikami N."/>
        </authorList>
    </citation>
    <scope>NUCLEOTIDE SEQUENCE [LARGE SCALE GENOMIC DNA]</scope>
    <source>
        <strain evidence="1 2">KT1b</strain>
    </source>
</reference>
<comment type="caution">
    <text evidence="1">The sequence shown here is derived from an EMBL/GenBank/DDBJ whole genome shotgun (WGS) entry which is preliminary data.</text>
</comment>
<evidence type="ECO:0000313" key="1">
    <source>
        <dbReference type="EMBL" id="GAA5799250.1"/>
    </source>
</evidence>